<accession>A0ACA9LND8</accession>
<comment type="caution">
    <text evidence="1">The sequence shown here is derived from an EMBL/GenBank/DDBJ whole genome shotgun (WGS) entry which is preliminary data.</text>
</comment>
<dbReference type="EMBL" id="CAJVPM010006985">
    <property type="protein sequence ID" value="CAG8540777.1"/>
    <property type="molecule type" value="Genomic_DNA"/>
</dbReference>
<protein>
    <submittedName>
        <fullName evidence="1">3113_t:CDS:1</fullName>
    </submittedName>
</protein>
<evidence type="ECO:0000313" key="1">
    <source>
        <dbReference type="EMBL" id="CAG8540777.1"/>
    </source>
</evidence>
<sequence length="48" mass="5697">KICCEDNKYLPDEEISISDNFYIEDFFNNNEDDNNDSRGYCSFSNDED</sequence>
<evidence type="ECO:0000313" key="2">
    <source>
        <dbReference type="Proteomes" id="UP000789860"/>
    </source>
</evidence>
<dbReference type="Proteomes" id="UP000789860">
    <property type="component" value="Unassembled WGS sequence"/>
</dbReference>
<keyword evidence="2" id="KW-1185">Reference proteome</keyword>
<proteinExistence type="predicted"/>
<feature type="non-terminal residue" evidence="1">
    <location>
        <position position="1"/>
    </location>
</feature>
<name>A0ACA9LND8_9GLOM</name>
<reference evidence="1" key="1">
    <citation type="submission" date="2021-06" db="EMBL/GenBank/DDBJ databases">
        <authorList>
            <person name="Kallberg Y."/>
            <person name="Tangrot J."/>
            <person name="Rosling A."/>
        </authorList>
    </citation>
    <scope>NUCLEOTIDE SEQUENCE</scope>
    <source>
        <strain evidence="1">AU212A</strain>
    </source>
</reference>
<organism evidence="1 2">
    <name type="scientific">Scutellospora calospora</name>
    <dbReference type="NCBI Taxonomy" id="85575"/>
    <lineage>
        <taxon>Eukaryota</taxon>
        <taxon>Fungi</taxon>
        <taxon>Fungi incertae sedis</taxon>
        <taxon>Mucoromycota</taxon>
        <taxon>Glomeromycotina</taxon>
        <taxon>Glomeromycetes</taxon>
        <taxon>Diversisporales</taxon>
        <taxon>Gigasporaceae</taxon>
        <taxon>Scutellospora</taxon>
    </lineage>
</organism>
<gene>
    <name evidence="1" type="ORF">SCALOS_LOCUS4835</name>
</gene>